<dbReference type="PANTHER" id="PTHR37422">
    <property type="entry name" value="TEICHURONIC ACID BIOSYNTHESIS PROTEIN TUAE"/>
    <property type="match status" value="1"/>
</dbReference>
<feature type="transmembrane region" description="Helical" evidence="6">
    <location>
        <begin position="171"/>
        <end position="188"/>
    </location>
</feature>
<evidence type="ECO:0000256" key="5">
    <source>
        <dbReference type="SAM" id="MobiDB-lite"/>
    </source>
</evidence>
<evidence type="ECO:0000259" key="7">
    <source>
        <dbReference type="Pfam" id="PF04932"/>
    </source>
</evidence>
<feature type="transmembrane region" description="Helical" evidence="6">
    <location>
        <begin position="132"/>
        <end position="151"/>
    </location>
</feature>
<feature type="transmembrane region" description="Helical" evidence="6">
    <location>
        <begin position="332"/>
        <end position="352"/>
    </location>
</feature>
<gene>
    <name evidence="8" type="ORF">H1W37_01085</name>
</gene>
<evidence type="ECO:0000256" key="6">
    <source>
        <dbReference type="SAM" id="Phobius"/>
    </source>
</evidence>
<feature type="transmembrane region" description="Helical" evidence="6">
    <location>
        <begin position="364"/>
        <end position="382"/>
    </location>
</feature>
<reference evidence="8 9" key="2">
    <citation type="submission" date="2020-08" db="EMBL/GenBank/DDBJ databases">
        <title>Stappia taiwanensis sp. nov., isolated from a coastal thermal spring.</title>
        <authorList>
            <person name="Kampfer P."/>
        </authorList>
    </citation>
    <scope>NUCLEOTIDE SEQUENCE [LARGE SCALE GENOMIC DNA]</scope>
    <source>
        <strain evidence="8 9">DSM 23284</strain>
    </source>
</reference>
<organism evidence="8 9">
    <name type="scientific">Stappia taiwanensis</name>
    <dbReference type="NCBI Taxonomy" id="992267"/>
    <lineage>
        <taxon>Bacteria</taxon>
        <taxon>Pseudomonadati</taxon>
        <taxon>Pseudomonadota</taxon>
        <taxon>Alphaproteobacteria</taxon>
        <taxon>Hyphomicrobiales</taxon>
        <taxon>Stappiaceae</taxon>
        <taxon>Stappia</taxon>
    </lineage>
</organism>
<dbReference type="InterPro" id="IPR007016">
    <property type="entry name" value="O-antigen_ligase-rel_domated"/>
</dbReference>
<feature type="transmembrane region" description="Helical" evidence="6">
    <location>
        <begin position="97"/>
        <end position="120"/>
    </location>
</feature>
<keyword evidence="9" id="KW-1185">Reference proteome</keyword>
<name>A0A838XN89_9HYPH</name>
<evidence type="ECO:0000256" key="2">
    <source>
        <dbReference type="ARBA" id="ARBA00022692"/>
    </source>
</evidence>
<dbReference type="InterPro" id="IPR051533">
    <property type="entry name" value="WaaL-like"/>
</dbReference>
<protein>
    <submittedName>
        <fullName evidence="8">O-antigen ligase family protein</fullName>
    </submittedName>
</protein>
<evidence type="ECO:0000313" key="9">
    <source>
        <dbReference type="Proteomes" id="UP000559404"/>
    </source>
</evidence>
<dbReference type="AlphaFoldDB" id="A0A838XN89"/>
<sequence length="454" mass="50019">MPAPLWLCPPRSRAAGRGWSVPAETIAAAALWCLVFLGGFVFREPAPYELAMLVVLAGWLIAGARFPAAVGPLLLIMVLFVTGGLFSSLMSDDFGEAALYITVTAFLALTAIFFACIVAVRPERLSIIANAYIASAVIVTLTGIAGYFHLLSGDSFTLYGRAKGTFQDPNVYGPFLVLPWALLLHQVLTRPVTRALPQIALLLFLTIGVFLSFSRAAWGLLAFAGIGVYLAVFITMPRGPDRLRLIAYAIAGLGGFVLLMGIALSIDSVADMFLQRAKLVQDYDTARLGRFARYSLGFQMVLDHPFGLGPLQFRNFFPEDEHNSYLKAFTTYGWLGGFAYLLLVTVTVRQLFPLMFQPRPWQPFAQCVFMVLLGHMLMSAIIDTDRWRHLYLLYGLAWGLIGAEQAYRHARQGALQPLRCAQSLAPRRNRLRSPDQTARKDPFAHGQTGSSAAW</sequence>
<evidence type="ECO:0000256" key="4">
    <source>
        <dbReference type="ARBA" id="ARBA00023136"/>
    </source>
</evidence>
<keyword evidence="8" id="KW-0436">Ligase</keyword>
<feature type="transmembrane region" description="Helical" evidence="6">
    <location>
        <begin position="246"/>
        <end position="266"/>
    </location>
</feature>
<dbReference type="PANTHER" id="PTHR37422:SF21">
    <property type="entry name" value="EXOQ-LIKE PROTEIN"/>
    <property type="match status" value="1"/>
</dbReference>
<feature type="transmembrane region" description="Helical" evidence="6">
    <location>
        <begin position="48"/>
        <end position="66"/>
    </location>
</feature>
<dbReference type="GO" id="GO:0016020">
    <property type="term" value="C:membrane"/>
    <property type="evidence" value="ECO:0007669"/>
    <property type="project" value="UniProtKB-SubCell"/>
</dbReference>
<keyword evidence="4 6" id="KW-0472">Membrane</keyword>
<feature type="domain" description="O-antigen ligase-related" evidence="7">
    <location>
        <begin position="201"/>
        <end position="341"/>
    </location>
</feature>
<proteinExistence type="predicted"/>
<feature type="transmembrane region" description="Helical" evidence="6">
    <location>
        <begin position="217"/>
        <end position="234"/>
    </location>
</feature>
<comment type="caution">
    <text evidence="8">The sequence shown here is derived from an EMBL/GenBank/DDBJ whole genome shotgun (WGS) entry which is preliminary data.</text>
</comment>
<keyword evidence="3 6" id="KW-1133">Transmembrane helix</keyword>
<keyword evidence="2 6" id="KW-0812">Transmembrane</keyword>
<dbReference type="Pfam" id="PF04932">
    <property type="entry name" value="Wzy_C"/>
    <property type="match status" value="1"/>
</dbReference>
<accession>A0A838XN89</accession>
<comment type="subcellular location">
    <subcellularLocation>
        <location evidence="1">Membrane</location>
        <topology evidence="1">Multi-pass membrane protein</topology>
    </subcellularLocation>
</comment>
<dbReference type="EMBL" id="JACEON010000001">
    <property type="protein sequence ID" value="MBA4610228.1"/>
    <property type="molecule type" value="Genomic_DNA"/>
</dbReference>
<feature type="transmembrane region" description="Helical" evidence="6">
    <location>
        <begin position="21"/>
        <end position="42"/>
    </location>
</feature>
<feature type="region of interest" description="Disordered" evidence="5">
    <location>
        <begin position="430"/>
        <end position="454"/>
    </location>
</feature>
<reference evidence="8 9" key="1">
    <citation type="submission" date="2020-07" db="EMBL/GenBank/DDBJ databases">
        <authorList>
            <person name="Li M."/>
        </authorList>
    </citation>
    <scope>NUCLEOTIDE SEQUENCE [LARGE SCALE GENOMIC DNA]</scope>
    <source>
        <strain evidence="8 9">DSM 23284</strain>
    </source>
</reference>
<dbReference type="GO" id="GO:0016874">
    <property type="term" value="F:ligase activity"/>
    <property type="evidence" value="ECO:0007669"/>
    <property type="project" value="UniProtKB-KW"/>
</dbReference>
<evidence type="ECO:0000256" key="1">
    <source>
        <dbReference type="ARBA" id="ARBA00004141"/>
    </source>
</evidence>
<dbReference type="Proteomes" id="UP000559404">
    <property type="component" value="Unassembled WGS sequence"/>
</dbReference>
<evidence type="ECO:0000256" key="3">
    <source>
        <dbReference type="ARBA" id="ARBA00022989"/>
    </source>
</evidence>
<evidence type="ECO:0000313" key="8">
    <source>
        <dbReference type="EMBL" id="MBA4610228.1"/>
    </source>
</evidence>